<protein>
    <submittedName>
        <fullName evidence="2">Uncharacterized protein</fullName>
    </submittedName>
</protein>
<evidence type="ECO:0000313" key="2">
    <source>
        <dbReference type="EMBL" id="CAI0401328.1"/>
    </source>
</evidence>
<evidence type="ECO:0000313" key="3">
    <source>
        <dbReference type="Proteomes" id="UP001154282"/>
    </source>
</evidence>
<feature type="compositionally biased region" description="Low complexity" evidence="1">
    <location>
        <begin position="14"/>
        <end position="24"/>
    </location>
</feature>
<comment type="caution">
    <text evidence="2">The sequence shown here is derived from an EMBL/GenBank/DDBJ whole genome shotgun (WGS) entry which is preliminary data.</text>
</comment>
<organism evidence="2 3">
    <name type="scientific">Linum tenue</name>
    <dbReference type="NCBI Taxonomy" id="586396"/>
    <lineage>
        <taxon>Eukaryota</taxon>
        <taxon>Viridiplantae</taxon>
        <taxon>Streptophyta</taxon>
        <taxon>Embryophyta</taxon>
        <taxon>Tracheophyta</taxon>
        <taxon>Spermatophyta</taxon>
        <taxon>Magnoliopsida</taxon>
        <taxon>eudicotyledons</taxon>
        <taxon>Gunneridae</taxon>
        <taxon>Pentapetalae</taxon>
        <taxon>rosids</taxon>
        <taxon>fabids</taxon>
        <taxon>Malpighiales</taxon>
        <taxon>Linaceae</taxon>
        <taxon>Linum</taxon>
    </lineage>
</organism>
<gene>
    <name evidence="2" type="ORF">LITE_LOCUS11148</name>
</gene>
<dbReference type="AlphaFoldDB" id="A0AAV0IUN5"/>
<reference evidence="2" key="1">
    <citation type="submission" date="2022-08" db="EMBL/GenBank/DDBJ databases">
        <authorList>
            <person name="Gutierrez-Valencia J."/>
        </authorList>
    </citation>
    <scope>NUCLEOTIDE SEQUENCE</scope>
</reference>
<sequence>PVAAANVFRCAARPRASSRRLLPPTGSSSNRSRMRATSSLIPSSQSVGEIWQSKQRNRIPSSVFSALLPSTAAMPSVLLPQWRRSETSLLSPSSTATGGASEVETDLLSPSLTAAGGAATEVETGRRRVKEKLAIRD</sequence>
<accession>A0AAV0IUN5</accession>
<dbReference type="EMBL" id="CAMGYJ010000004">
    <property type="protein sequence ID" value="CAI0401328.1"/>
    <property type="molecule type" value="Genomic_DNA"/>
</dbReference>
<name>A0AAV0IUN5_9ROSI</name>
<feature type="region of interest" description="Disordered" evidence="1">
    <location>
        <begin position="88"/>
        <end position="137"/>
    </location>
</feature>
<feature type="compositionally biased region" description="Basic and acidic residues" evidence="1">
    <location>
        <begin position="123"/>
        <end position="137"/>
    </location>
</feature>
<feature type="compositionally biased region" description="Polar residues" evidence="1">
    <location>
        <begin position="25"/>
        <end position="47"/>
    </location>
</feature>
<keyword evidence="3" id="KW-1185">Reference proteome</keyword>
<proteinExistence type="predicted"/>
<evidence type="ECO:0000256" key="1">
    <source>
        <dbReference type="SAM" id="MobiDB-lite"/>
    </source>
</evidence>
<feature type="non-terminal residue" evidence="2">
    <location>
        <position position="1"/>
    </location>
</feature>
<feature type="region of interest" description="Disordered" evidence="1">
    <location>
        <begin position="14"/>
        <end position="47"/>
    </location>
</feature>
<dbReference type="Proteomes" id="UP001154282">
    <property type="component" value="Unassembled WGS sequence"/>
</dbReference>
<feature type="compositionally biased region" description="Low complexity" evidence="1">
    <location>
        <begin position="113"/>
        <end position="122"/>
    </location>
</feature>
<feature type="compositionally biased region" description="Polar residues" evidence="1">
    <location>
        <begin position="88"/>
        <end position="98"/>
    </location>
</feature>